<keyword evidence="3" id="KW-1185">Reference proteome</keyword>
<comment type="caution">
    <text evidence="2">The sequence shown here is derived from an EMBL/GenBank/DDBJ whole genome shotgun (WGS) entry which is preliminary data.</text>
</comment>
<evidence type="ECO:0000256" key="1">
    <source>
        <dbReference type="SAM" id="MobiDB-lite"/>
    </source>
</evidence>
<evidence type="ECO:0000313" key="2">
    <source>
        <dbReference type="EMBL" id="KAL3266432.1"/>
    </source>
</evidence>
<reference evidence="2 3" key="1">
    <citation type="journal article" date="2021" name="BMC Biol.">
        <title>Horizontally acquired antibacterial genes associated with adaptive radiation of ladybird beetles.</title>
        <authorList>
            <person name="Li H.S."/>
            <person name="Tang X.F."/>
            <person name="Huang Y.H."/>
            <person name="Xu Z.Y."/>
            <person name="Chen M.L."/>
            <person name="Du X.Y."/>
            <person name="Qiu B.Y."/>
            <person name="Chen P.T."/>
            <person name="Zhang W."/>
            <person name="Slipinski A."/>
            <person name="Escalona H.E."/>
            <person name="Waterhouse R.M."/>
            <person name="Zwick A."/>
            <person name="Pang H."/>
        </authorList>
    </citation>
    <scope>NUCLEOTIDE SEQUENCE [LARGE SCALE GENOMIC DNA]</scope>
    <source>
        <strain evidence="2">SYSU2018</strain>
    </source>
</reference>
<organism evidence="2 3">
    <name type="scientific">Cryptolaemus montrouzieri</name>
    <dbReference type="NCBI Taxonomy" id="559131"/>
    <lineage>
        <taxon>Eukaryota</taxon>
        <taxon>Metazoa</taxon>
        <taxon>Ecdysozoa</taxon>
        <taxon>Arthropoda</taxon>
        <taxon>Hexapoda</taxon>
        <taxon>Insecta</taxon>
        <taxon>Pterygota</taxon>
        <taxon>Neoptera</taxon>
        <taxon>Endopterygota</taxon>
        <taxon>Coleoptera</taxon>
        <taxon>Polyphaga</taxon>
        <taxon>Cucujiformia</taxon>
        <taxon>Coccinelloidea</taxon>
        <taxon>Coccinellidae</taxon>
        <taxon>Scymninae</taxon>
        <taxon>Scymnini</taxon>
        <taxon>Cryptolaemus</taxon>
    </lineage>
</organism>
<gene>
    <name evidence="2" type="ORF">HHI36_010606</name>
</gene>
<feature type="region of interest" description="Disordered" evidence="1">
    <location>
        <begin position="168"/>
        <end position="214"/>
    </location>
</feature>
<sequence length="214" mass="24057">MVDALYIRLQKRSTYPGVLLTNIGIGDNRIIHRPQCKPFVSPSAIEIQLLNYINKMQELGFGLIVMQIRIVANWLAEKAGINHPFCKEEQQHGSGTGGYRLRKDTAVAPYLVTASTDPNIKEGRTVESCETLEENCNMSHQSNEGEKEIVEPHSSPSAVTDILIIPTMNKPSKETSKKNSNETKKQITKKKTDVKKGKVYRPEPNRKTCHPKMN</sequence>
<dbReference type="Proteomes" id="UP001516400">
    <property type="component" value="Unassembled WGS sequence"/>
</dbReference>
<dbReference type="EMBL" id="JABFTP020000001">
    <property type="protein sequence ID" value="KAL3266432.1"/>
    <property type="molecule type" value="Genomic_DNA"/>
</dbReference>
<evidence type="ECO:0000313" key="3">
    <source>
        <dbReference type="Proteomes" id="UP001516400"/>
    </source>
</evidence>
<accession>A0ABD2MJC8</accession>
<proteinExistence type="predicted"/>
<dbReference type="AlphaFoldDB" id="A0ABD2MJC8"/>
<feature type="compositionally biased region" description="Basic and acidic residues" evidence="1">
    <location>
        <begin position="171"/>
        <end position="206"/>
    </location>
</feature>
<name>A0ABD2MJC8_9CUCU</name>
<protein>
    <submittedName>
        <fullName evidence="2">Uncharacterized protein</fullName>
    </submittedName>
</protein>